<reference evidence="12" key="1">
    <citation type="submission" date="2021-11" db="EMBL/GenBank/DDBJ databases">
        <authorList>
            <consortium name="Genoscope - CEA"/>
            <person name="William W."/>
        </authorList>
    </citation>
    <scope>NUCLEOTIDE SEQUENCE</scope>
</reference>
<evidence type="ECO:0000259" key="11">
    <source>
        <dbReference type="PROSITE" id="PS50011"/>
    </source>
</evidence>
<dbReference type="InterPro" id="IPR008271">
    <property type="entry name" value="Ser/Thr_kinase_AS"/>
</dbReference>
<dbReference type="EMBL" id="CAKKNE010000002">
    <property type="protein sequence ID" value="CAH0368714.1"/>
    <property type="molecule type" value="Genomic_DNA"/>
</dbReference>
<feature type="region of interest" description="Disordered" evidence="10">
    <location>
        <begin position="1"/>
        <end position="26"/>
    </location>
</feature>
<dbReference type="PANTHER" id="PTHR44899:SF3">
    <property type="entry name" value="SERINE_THREONINE-PROTEIN KINASE NEK1"/>
    <property type="match status" value="1"/>
</dbReference>
<feature type="compositionally biased region" description="Pro residues" evidence="10">
    <location>
        <begin position="313"/>
        <end position="355"/>
    </location>
</feature>
<comment type="catalytic activity">
    <reaction evidence="8">
        <text>L-seryl-[protein] + ATP = O-phospho-L-seryl-[protein] + ADP + H(+)</text>
        <dbReference type="Rhea" id="RHEA:17989"/>
        <dbReference type="Rhea" id="RHEA-COMP:9863"/>
        <dbReference type="Rhea" id="RHEA-COMP:11604"/>
        <dbReference type="ChEBI" id="CHEBI:15378"/>
        <dbReference type="ChEBI" id="CHEBI:29999"/>
        <dbReference type="ChEBI" id="CHEBI:30616"/>
        <dbReference type="ChEBI" id="CHEBI:83421"/>
        <dbReference type="ChEBI" id="CHEBI:456216"/>
        <dbReference type="EC" id="2.7.11.1"/>
    </reaction>
</comment>
<evidence type="ECO:0000256" key="4">
    <source>
        <dbReference type="ARBA" id="ARBA00022741"/>
    </source>
</evidence>
<feature type="region of interest" description="Disordered" evidence="10">
    <location>
        <begin position="509"/>
        <end position="609"/>
    </location>
</feature>
<evidence type="ECO:0000256" key="9">
    <source>
        <dbReference type="PROSITE-ProRule" id="PRU10141"/>
    </source>
</evidence>
<dbReference type="InterPro" id="IPR017441">
    <property type="entry name" value="Protein_kinase_ATP_BS"/>
</dbReference>
<dbReference type="AlphaFoldDB" id="A0A8J2SIP5"/>
<dbReference type="PROSITE" id="PS00107">
    <property type="entry name" value="PROTEIN_KINASE_ATP"/>
    <property type="match status" value="1"/>
</dbReference>
<feature type="compositionally biased region" description="Polar residues" evidence="10">
    <location>
        <begin position="14"/>
        <end position="26"/>
    </location>
</feature>
<dbReference type="GO" id="GO:0005524">
    <property type="term" value="F:ATP binding"/>
    <property type="evidence" value="ECO:0007669"/>
    <property type="project" value="UniProtKB-UniRule"/>
</dbReference>
<keyword evidence="2" id="KW-0723">Serine/threonine-protein kinase</keyword>
<dbReference type="EC" id="2.7.11.1" evidence="1"/>
<keyword evidence="13" id="KW-1185">Reference proteome</keyword>
<name>A0A8J2SIP5_9STRA</name>
<keyword evidence="5" id="KW-0418">Kinase</keyword>
<organism evidence="12 13">
    <name type="scientific">Pelagomonas calceolata</name>
    <dbReference type="NCBI Taxonomy" id="35677"/>
    <lineage>
        <taxon>Eukaryota</taxon>
        <taxon>Sar</taxon>
        <taxon>Stramenopiles</taxon>
        <taxon>Ochrophyta</taxon>
        <taxon>Pelagophyceae</taxon>
        <taxon>Pelagomonadales</taxon>
        <taxon>Pelagomonadaceae</taxon>
        <taxon>Pelagomonas</taxon>
    </lineage>
</organism>
<dbReference type="SUPFAM" id="SSF56112">
    <property type="entry name" value="Protein kinase-like (PK-like)"/>
    <property type="match status" value="1"/>
</dbReference>
<dbReference type="InterPro" id="IPR000719">
    <property type="entry name" value="Prot_kinase_dom"/>
</dbReference>
<feature type="region of interest" description="Disordered" evidence="10">
    <location>
        <begin position="707"/>
        <end position="735"/>
    </location>
</feature>
<dbReference type="OrthoDB" id="248923at2759"/>
<proteinExistence type="predicted"/>
<evidence type="ECO:0000256" key="5">
    <source>
        <dbReference type="ARBA" id="ARBA00022777"/>
    </source>
</evidence>
<feature type="region of interest" description="Disordered" evidence="10">
    <location>
        <begin position="633"/>
        <end position="671"/>
    </location>
</feature>
<dbReference type="InterPro" id="IPR011009">
    <property type="entry name" value="Kinase-like_dom_sf"/>
</dbReference>
<evidence type="ECO:0000313" key="12">
    <source>
        <dbReference type="EMBL" id="CAH0368714.1"/>
    </source>
</evidence>
<protein>
    <recommendedName>
        <fullName evidence="1">non-specific serine/threonine protein kinase</fullName>
        <ecNumber evidence="1">2.7.11.1</ecNumber>
    </recommendedName>
</protein>
<dbReference type="CDD" id="cd08215">
    <property type="entry name" value="STKc_Nek"/>
    <property type="match status" value="1"/>
</dbReference>
<dbReference type="PANTHER" id="PTHR44899">
    <property type="entry name" value="CAMK FAMILY PROTEIN KINASE"/>
    <property type="match status" value="1"/>
</dbReference>
<comment type="caution">
    <text evidence="12">The sequence shown here is derived from an EMBL/GenBank/DDBJ whole genome shotgun (WGS) entry which is preliminary data.</text>
</comment>
<comment type="catalytic activity">
    <reaction evidence="7">
        <text>L-threonyl-[protein] + ATP = O-phospho-L-threonyl-[protein] + ADP + H(+)</text>
        <dbReference type="Rhea" id="RHEA:46608"/>
        <dbReference type="Rhea" id="RHEA-COMP:11060"/>
        <dbReference type="Rhea" id="RHEA-COMP:11605"/>
        <dbReference type="ChEBI" id="CHEBI:15378"/>
        <dbReference type="ChEBI" id="CHEBI:30013"/>
        <dbReference type="ChEBI" id="CHEBI:30616"/>
        <dbReference type="ChEBI" id="CHEBI:61977"/>
        <dbReference type="ChEBI" id="CHEBI:456216"/>
        <dbReference type="EC" id="2.7.11.1"/>
    </reaction>
</comment>
<feature type="domain" description="Protein kinase" evidence="11">
    <location>
        <begin position="35"/>
        <end position="297"/>
    </location>
</feature>
<feature type="binding site" evidence="9">
    <location>
        <position position="68"/>
    </location>
    <ligand>
        <name>ATP</name>
        <dbReference type="ChEBI" id="CHEBI:30616"/>
    </ligand>
</feature>
<feature type="compositionally biased region" description="Low complexity" evidence="10">
    <location>
        <begin position="596"/>
        <end position="605"/>
    </location>
</feature>
<dbReference type="GO" id="GO:0004674">
    <property type="term" value="F:protein serine/threonine kinase activity"/>
    <property type="evidence" value="ECO:0007669"/>
    <property type="project" value="UniProtKB-KW"/>
</dbReference>
<feature type="compositionally biased region" description="Basic and acidic residues" evidence="10">
    <location>
        <begin position="523"/>
        <end position="554"/>
    </location>
</feature>
<dbReference type="PROSITE" id="PS50011">
    <property type="entry name" value="PROTEIN_KINASE_DOM"/>
    <property type="match status" value="1"/>
</dbReference>
<keyword evidence="3" id="KW-0808">Transferase</keyword>
<feature type="region of interest" description="Disordered" evidence="10">
    <location>
        <begin position="450"/>
        <end position="475"/>
    </location>
</feature>
<dbReference type="PROSITE" id="PS00108">
    <property type="entry name" value="PROTEIN_KINASE_ST"/>
    <property type="match status" value="1"/>
</dbReference>
<evidence type="ECO:0000256" key="6">
    <source>
        <dbReference type="ARBA" id="ARBA00022840"/>
    </source>
</evidence>
<keyword evidence="6 9" id="KW-0067">ATP-binding</keyword>
<evidence type="ECO:0000256" key="1">
    <source>
        <dbReference type="ARBA" id="ARBA00012513"/>
    </source>
</evidence>
<accession>A0A8J2SIP5</accession>
<dbReference type="Pfam" id="PF00069">
    <property type="entry name" value="Pkinase"/>
    <property type="match status" value="1"/>
</dbReference>
<feature type="compositionally biased region" description="Basic residues" evidence="10">
    <location>
        <begin position="646"/>
        <end position="655"/>
    </location>
</feature>
<evidence type="ECO:0000256" key="7">
    <source>
        <dbReference type="ARBA" id="ARBA00047899"/>
    </source>
</evidence>
<sequence>MEDTGPRRIPSLKPSASPTTTNETIQNEGSSMRDFEVLKLLGKGAYGKALLCRDRRVREEEDDLVVVKQVTALNQHQADEARREALILRRLDHPNVVAFFESFVETSLEDGAALHIVMEFCDGGDLDQVIKRQRSTGKVFDENYVMRIFVQLLLALKYVHAQKILHRDIKPQNVFLTSTGLAKWGDFGVAKCLQHTTSMARTQTGTPYYLSPEIFNDEAYSSASDMWSLGVVLYELATLKLPFHATSLGKLARLVLGRDPPPPKRCSPGLSDLLAKMLCKRATHRPKARRLLRDSFVRHHAQLLLESTSTGLDPPPPSTPPPPSPVPGPAAAPDQPPPPRGPPPSSDIPEAPAPPKIFFAGPVEALCLDDVVSTAPPAPAPTSARLWPLDGTELLQAASPIEFIVKTPERSEASPLRRKRRRELKDTQRQQILADKLDAMRAQVDLLKRRSESGRGDAAARTLQRTWRRGRRPPLNVVPPRRDRVVVHEPARSAAVALIQRSWRRLPRREAAPRRGRPRRRLGVREALRAAAEEGRKRRRDSEERQRRQKRELEANGGVVTASSGSPPRRSRDASPGSVRPSPGLRRESPRDAISRAAARGAARRAQAEAKAAKLKAELEEQYGIARARIEAAAADADTSPSPPPARRKPRRASARFRNLSLDDVPEEPAAVSTAGAAGRAVAAARAQRDDVDVLALSGSLASMLHAAEESDDESVAPPDEPPPNVPEDAVALAE</sequence>
<dbReference type="InterPro" id="IPR051131">
    <property type="entry name" value="NEK_Ser/Thr_kinase_NIMA"/>
</dbReference>
<evidence type="ECO:0000256" key="2">
    <source>
        <dbReference type="ARBA" id="ARBA00022527"/>
    </source>
</evidence>
<dbReference type="SMART" id="SM00220">
    <property type="entry name" value="S_TKc"/>
    <property type="match status" value="1"/>
</dbReference>
<evidence type="ECO:0000313" key="13">
    <source>
        <dbReference type="Proteomes" id="UP000789595"/>
    </source>
</evidence>
<feature type="region of interest" description="Disordered" evidence="10">
    <location>
        <begin position="307"/>
        <end position="355"/>
    </location>
</feature>
<dbReference type="Gene3D" id="3.30.200.20">
    <property type="entry name" value="Phosphorylase Kinase, domain 1"/>
    <property type="match status" value="1"/>
</dbReference>
<gene>
    <name evidence="12" type="ORF">PECAL_2P17910</name>
</gene>
<dbReference type="Proteomes" id="UP000789595">
    <property type="component" value="Unassembled WGS sequence"/>
</dbReference>
<dbReference type="Gene3D" id="1.10.510.10">
    <property type="entry name" value="Transferase(Phosphotransferase) domain 1"/>
    <property type="match status" value="1"/>
</dbReference>
<evidence type="ECO:0000256" key="10">
    <source>
        <dbReference type="SAM" id="MobiDB-lite"/>
    </source>
</evidence>
<evidence type="ECO:0000256" key="3">
    <source>
        <dbReference type="ARBA" id="ARBA00022679"/>
    </source>
</evidence>
<evidence type="ECO:0000256" key="8">
    <source>
        <dbReference type="ARBA" id="ARBA00048679"/>
    </source>
</evidence>
<keyword evidence="4 9" id="KW-0547">Nucleotide-binding</keyword>
<feature type="compositionally biased region" description="Basic and acidic residues" evidence="10">
    <location>
        <begin position="585"/>
        <end position="594"/>
    </location>
</feature>